<keyword evidence="1 2" id="KW-0694">RNA-binding</keyword>
<dbReference type="EMBL" id="LHPF02000001">
    <property type="protein sequence ID" value="PSC76068.1"/>
    <property type="molecule type" value="Genomic_DNA"/>
</dbReference>
<dbReference type="SMART" id="SM00360">
    <property type="entry name" value="RRM"/>
    <property type="match status" value="1"/>
</dbReference>
<dbReference type="CDD" id="cd00590">
    <property type="entry name" value="RRM_SF"/>
    <property type="match status" value="1"/>
</dbReference>
<evidence type="ECO:0000313" key="6">
    <source>
        <dbReference type="Proteomes" id="UP000239649"/>
    </source>
</evidence>
<sequence length="204" mass="23644">MAEEEGRSPSRSPPRSGGGGRRSRSPDRRSPDGRSPVRRSRSKSRSQERRRSRSRSRSRERRRGSRSRSRDRMRRSPSRDRHRRSRSRSRSRGRSGYGHDYGSRRRPSPRPMRERSPPPERGSSLFVAGIPFAAREEDLEEKLDRYGRVVSCRIVRNPQNGQSKGFGFVTMDTDEDAELCVRKLNGSDWQGRRLLVEIAKNPRS</sequence>
<dbReference type="AlphaFoldDB" id="A0A2P6VPP2"/>
<proteinExistence type="predicted"/>
<dbReference type="OrthoDB" id="439808at2759"/>
<accession>A0A2P6VPP2</accession>
<keyword evidence="6" id="KW-1185">Reference proteome</keyword>
<evidence type="ECO:0000256" key="2">
    <source>
        <dbReference type="PROSITE-ProRule" id="PRU00176"/>
    </source>
</evidence>
<dbReference type="Pfam" id="PF00076">
    <property type="entry name" value="RRM_1"/>
    <property type="match status" value="1"/>
</dbReference>
<reference evidence="5 6" key="1">
    <citation type="journal article" date="2018" name="Plant J.">
        <title>Genome sequences of Chlorella sorokiniana UTEX 1602 and Micractinium conductrix SAG 241.80: implications to maltose excretion by a green alga.</title>
        <authorList>
            <person name="Arriola M.B."/>
            <person name="Velmurugan N."/>
            <person name="Zhang Y."/>
            <person name="Plunkett M.H."/>
            <person name="Hondzo H."/>
            <person name="Barney B.M."/>
        </authorList>
    </citation>
    <scope>NUCLEOTIDE SEQUENCE [LARGE SCALE GENOMIC DNA]</scope>
    <source>
        <strain evidence="5 6">SAG 241.80</strain>
    </source>
</reference>
<feature type="region of interest" description="Disordered" evidence="3">
    <location>
        <begin position="1"/>
        <end position="126"/>
    </location>
</feature>
<evidence type="ECO:0000256" key="1">
    <source>
        <dbReference type="ARBA" id="ARBA00022884"/>
    </source>
</evidence>
<comment type="caution">
    <text evidence="5">The sequence shown here is derived from an EMBL/GenBank/DDBJ whole genome shotgun (WGS) entry which is preliminary data.</text>
</comment>
<dbReference type="InterPro" id="IPR052462">
    <property type="entry name" value="SLIRP/GR-RBP-like"/>
</dbReference>
<evidence type="ECO:0000256" key="3">
    <source>
        <dbReference type="SAM" id="MobiDB-lite"/>
    </source>
</evidence>
<dbReference type="Proteomes" id="UP000239649">
    <property type="component" value="Unassembled WGS sequence"/>
</dbReference>
<evidence type="ECO:0000259" key="4">
    <source>
        <dbReference type="PROSITE" id="PS50102"/>
    </source>
</evidence>
<dbReference type="Gene3D" id="3.30.70.330">
    <property type="match status" value="1"/>
</dbReference>
<dbReference type="InterPro" id="IPR012677">
    <property type="entry name" value="Nucleotide-bd_a/b_plait_sf"/>
</dbReference>
<dbReference type="InterPro" id="IPR000504">
    <property type="entry name" value="RRM_dom"/>
</dbReference>
<gene>
    <name evidence="5" type="primary">g856</name>
    <name evidence="5" type="ORF">C2E20_0856</name>
</gene>
<dbReference type="PANTHER" id="PTHR48027">
    <property type="entry name" value="HETEROGENEOUS NUCLEAR RIBONUCLEOPROTEIN 87F-RELATED"/>
    <property type="match status" value="1"/>
</dbReference>
<feature type="domain" description="RRM" evidence="4">
    <location>
        <begin position="123"/>
        <end position="201"/>
    </location>
</feature>
<dbReference type="SUPFAM" id="SSF54928">
    <property type="entry name" value="RNA-binding domain, RBD"/>
    <property type="match status" value="1"/>
</dbReference>
<feature type="compositionally biased region" description="Basic residues" evidence="3">
    <location>
        <begin position="36"/>
        <end position="93"/>
    </location>
</feature>
<protein>
    <submittedName>
        <fullName evidence="5">Serine arginine repetitive matrix 5-like isoform X2</fullName>
    </submittedName>
</protein>
<dbReference type="InterPro" id="IPR035979">
    <property type="entry name" value="RBD_domain_sf"/>
</dbReference>
<dbReference type="PROSITE" id="PS50102">
    <property type="entry name" value="RRM"/>
    <property type="match status" value="1"/>
</dbReference>
<organism evidence="5 6">
    <name type="scientific">Micractinium conductrix</name>
    <dbReference type="NCBI Taxonomy" id="554055"/>
    <lineage>
        <taxon>Eukaryota</taxon>
        <taxon>Viridiplantae</taxon>
        <taxon>Chlorophyta</taxon>
        <taxon>core chlorophytes</taxon>
        <taxon>Trebouxiophyceae</taxon>
        <taxon>Chlorellales</taxon>
        <taxon>Chlorellaceae</taxon>
        <taxon>Chlorella clade</taxon>
        <taxon>Micractinium</taxon>
    </lineage>
</organism>
<dbReference type="STRING" id="554055.A0A2P6VPP2"/>
<name>A0A2P6VPP2_9CHLO</name>
<dbReference type="GO" id="GO:0003723">
    <property type="term" value="F:RNA binding"/>
    <property type="evidence" value="ECO:0007669"/>
    <property type="project" value="UniProtKB-UniRule"/>
</dbReference>
<evidence type="ECO:0000313" key="5">
    <source>
        <dbReference type="EMBL" id="PSC76068.1"/>
    </source>
</evidence>